<accession>A0A550CM13</accession>
<evidence type="ECO:0000256" key="1">
    <source>
        <dbReference type="SAM" id="MobiDB-lite"/>
    </source>
</evidence>
<evidence type="ECO:0000313" key="2">
    <source>
        <dbReference type="EMBL" id="TRM65798.1"/>
    </source>
</evidence>
<feature type="region of interest" description="Disordered" evidence="1">
    <location>
        <begin position="336"/>
        <end position="368"/>
    </location>
</feature>
<protein>
    <submittedName>
        <fullName evidence="2">Uncharacterized protein</fullName>
    </submittedName>
</protein>
<proteinExistence type="predicted"/>
<evidence type="ECO:0000313" key="3">
    <source>
        <dbReference type="Proteomes" id="UP000320762"/>
    </source>
</evidence>
<dbReference type="EMBL" id="VDMD01000004">
    <property type="protein sequence ID" value="TRM65798.1"/>
    <property type="molecule type" value="Genomic_DNA"/>
</dbReference>
<name>A0A550CM13_9AGAR</name>
<organism evidence="2 3">
    <name type="scientific">Schizophyllum amplum</name>
    <dbReference type="NCBI Taxonomy" id="97359"/>
    <lineage>
        <taxon>Eukaryota</taxon>
        <taxon>Fungi</taxon>
        <taxon>Dikarya</taxon>
        <taxon>Basidiomycota</taxon>
        <taxon>Agaricomycotina</taxon>
        <taxon>Agaricomycetes</taxon>
        <taxon>Agaricomycetidae</taxon>
        <taxon>Agaricales</taxon>
        <taxon>Schizophyllaceae</taxon>
        <taxon>Schizophyllum</taxon>
    </lineage>
</organism>
<feature type="compositionally biased region" description="Basic and acidic residues" evidence="1">
    <location>
        <begin position="358"/>
        <end position="368"/>
    </location>
</feature>
<feature type="compositionally biased region" description="Basic and acidic residues" evidence="1">
    <location>
        <begin position="339"/>
        <end position="348"/>
    </location>
</feature>
<reference evidence="2 3" key="1">
    <citation type="journal article" date="2019" name="New Phytol.">
        <title>Comparative genomics reveals unique wood-decay strategies and fruiting body development in the Schizophyllaceae.</title>
        <authorList>
            <person name="Almasi E."/>
            <person name="Sahu N."/>
            <person name="Krizsan K."/>
            <person name="Balint B."/>
            <person name="Kovacs G.M."/>
            <person name="Kiss B."/>
            <person name="Cseklye J."/>
            <person name="Drula E."/>
            <person name="Henrissat B."/>
            <person name="Nagy I."/>
            <person name="Chovatia M."/>
            <person name="Adam C."/>
            <person name="LaButti K."/>
            <person name="Lipzen A."/>
            <person name="Riley R."/>
            <person name="Grigoriev I.V."/>
            <person name="Nagy L.G."/>
        </authorList>
    </citation>
    <scope>NUCLEOTIDE SEQUENCE [LARGE SCALE GENOMIC DNA]</scope>
    <source>
        <strain evidence="2 3">NL-1724</strain>
    </source>
</reference>
<dbReference type="AlphaFoldDB" id="A0A550CM13"/>
<dbReference type="Proteomes" id="UP000320762">
    <property type="component" value="Unassembled WGS sequence"/>
</dbReference>
<dbReference type="OrthoDB" id="2393824at2759"/>
<keyword evidence="3" id="KW-1185">Reference proteome</keyword>
<sequence length="368" mass="40511">MVEGLCGFRGRFLHTSELVPLAPNSLTNNLPGNQAWFSAHAAIHRVLLGETCVTFRSHCAPIVARAAALFTDDTMSVARVYEPTIIFPLAPAIFADYTVVKGFYPVEDAKRLREPPHHPFQHLAFANLLVRALQDRRRLCDLFTFAGKPPAWASETVQLVRLARSTAGKARATAFRTSSSGSWVTDSPAWLDPSVSGSAPFCAAGEFSNADLLFILRTASGHCLYVALAVMFGNAHVEISADDVRERVAGLAPGTVFHKGGVNPELRLPRFAKEVEGVPVLRVVSGFPHDVDVDRVGLFDDMPVAVVNTTLFCQVAGEISYQDVCRRLVSVLTGKRKRTDMDHEEGPRKRAMTTRSMIQRELEDRRRS</sequence>
<comment type="caution">
    <text evidence="2">The sequence shown here is derived from an EMBL/GenBank/DDBJ whole genome shotgun (WGS) entry which is preliminary data.</text>
</comment>
<gene>
    <name evidence="2" type="ORF">BD626DRAFT_485843</name>
</gene>